<dbReference type="GO" id="GO:0005886">
    <property type="term" value="C:plasma membrane"/>
    <property type="evidence" value="ECO:0007669"/>
    <property type="project" value="UniProtKB-SubCell"/>
</dbReference>
<dbReference type="RefSeq" id="WP_193179277.1">
    <property type="nucleotide sequence ID" value="NZ_JACVXA010000005.1"/>
</dbReference>
<evidence type="ECO:0000256" key="8">
    <source>
        <dbReference type="ARBA" id="ARBA00023136"/>
    </source>
</evidence>
<dbReference type="GO" id="GO:0009425">
    <property type="term" value="C:bacterial-type flagellum basal body"/>
    <property type="evidence" value="ECO:0007669"/>
    <property type="project" value="UniProtKB-SubCell"/>
</dbReference>
<comment type="subcellular location">
    <subcellularLocation>
        <location evidence="1">Bacterial flagellum basal body</location>
    </subcellularLocation>
    <subcellularLocation>
        <location evidence="2">Cell membrane</location>
        <topology evidence="2">Peripheral membrane protein</topology>
        <orientation evidence="2">Cytoplasmic side</orientation>
    </subcellularLocation>
</comment>
<keyword evidence="14" id="KW-0969">Cilium</keyword>
<evidence type="ECO:0000256" key="3">
    <source>
        <dbReference type="ARBA" id="ARBA00010299"/>
    </source>
</evidence>
<comment type="caution">
    <text evidence="14">The sequence shown here is derived from an EMBL/GenBank/DDBJ whole genome shotgun (WGS) entry which is preliminary data.</text>
</comment>
<evidence type="ECO:0000256" key="1">
    <source>
        <dbReference type="ARBA" id="ARBA00004117"/>
    </source>
</evidence>
<keyword evidence="5" id="KW-1003">Cell membrane</keyword>
<evidence type="ECO:0000256" key="9">
    <source>
        <dbReference type="ARBA" id="ARBA00023143"/>
    </source>
</evidence>
<dbReference type="PRINTS" id="PR00954">
    <property type="entry name" value="FLGMOTORFLIG"/>
</dbReference>
<dbReference type="PANTHER" id="PTHR30534">
    <property type="entry name" value="FLAGELLAR MOTOR SWITCH PROTEIN FLIG"/>
    <property type="match status" value="1"/>
</dbReference>
<proteinExistence type="inferred from homology"/>
<dbReference type="Pfam" id="PF01706">
    <property type="entry name" value="FliG_C"/>
    <property type="match status" value="1"/>
</dbReference>
<comment type="similarity">
    <text evidence="3">Belongs to the FliG family.</text>
</comment>
<evidence type="ECO:0000259" key="12">
    <source>
        <dbReference type="Pfam" id="PF14841"/>
    </source>
</evidence>
<keyword evidence="15" id="KW-1185">Reference proteome</keyword>
<keyword evidence="7" id="KW-0283">Flagellar rotation</keyword>
<dbReference type="Pfam" id="PF14842">
    <property type="entry name" value="FliG_N"/>
    <property type="match status" value="1"/>
</dbReference>
<evidence type="ECO:0000256" key="2">
    <source>
        <dbReference type="ARBA" id="ARBA00004413"/>
    </source>
</evidence>
<dbReference type="InterPro" id="IPR023087">
    <property type="entry name" value="Flg_Motor_Flig_C"/>
</dbReference>
<dbReference type="GO" id="GO:0071973">
    <property type="term" value="P:bacterial-type flagellum-dependent cell motility"/>
    <property type="evidence" value="ECO:0007669"/>
    <property type="project" value="InterPro"/>
</dbReference>
<dbReference type="GO" id="GO:0006935">
    <property type="term" value="P:chemotaxis"/>
    <property type="evidence" value="ECO:0007669"/>
    <property type="project" value="UniProtKB-KW"/>
</dbReference>
<feature type="domain" description="Flagellar motor switch protein FliG N-terminal" evidence="13">
    <location>
        <begin position="16"/>
        <end position="119"/>
    </location>
</feature>
<dbReference type="Pfam" id="PF14841">
    <property type="entry name" value="FliG_M"/>
    <property type="match status" value="1"/>
</dbReference>
<keyword evidence="6" id="KW-0145">Chemotaxis</keyword>
<dbReference type="Gene3D" id="1.10.220.30">
    <property type="match status" value="3"/>
</dbReference>
<dbReference type="GO" id="GO:0003774">
    <property type="term" value="F:cytoskeletal motor activity"/>
    <property type="evidence" value="ECO:0007669"/>
    <property type="project" value="InterPro"/>
</dbReference>
<evidence type="ECO:0000256" key="6">
    <source>
        <dbReference type="ARBA" id="ARBA00022500"/>
    </source>
</evidence>
<keyword evidence="14" id="KW-0282">Flagellum</keyword>
<feature type="domain" description="Flagellar motor switch protein FliG middle" evidence="12">
    <location>
        <begin position="129"/>
        <end position="198"/>
    </location>
</feature>
<dbReference type="InterPro" id="IPR011002">
    <property type="entry name" value="FliG_a-hlx"/>
</dbReference>
<evidence type="ECO:0000313" key="15">
    <source>
        <dbReference type="Proteomes" id="UP000609121"/>
    </source>
</evidence>
<evidence type="ECO:0000313" key="14">
    <source>
        <dbReference type="EMBL" id="MBE3637090.1"/>
    </source>
</evidence>
<evidence type="ECO:0000256" key="4">
    <source>
        <dbReference type="ARBA" id="ARBA00021870"/>
    </source>
</evidence>
<dbReference type="InterPro" id="IPR000090">
    <property type="entry name" value="Flg_Motor_Flig"/>
</dbReference>
<organism evidence="14 15">
    <name type="scientific">Mangrovicoccus algicola</name>
    <dbReference type="NCBI Taxonomy" id="2771008"/>
    <lineage>
        <taxon>Bacteria</taxon>
        <taxon>Pseudomonadati</taxon>
        <taxon>Pseudomonadota</taxon>
        <taxon>Alphaproteobacteria</taxon>
        <taxon>Rhodobacterales</taxon>
        <taxon>Paracoccaceae</taxon>
        <taxon>Mangrovicoccus</taxon>
    </lineage>
</organism>
<dbReference type="SUPFAM" id="SSF48029">
    <property type="entry name" value="FliG"/>
    <property type="match status" value="2"/>
</dbReference>
<sequence length="347" mass="36566">MSQMPSLASLDPAAPQLTQKRKAAIIVRILMQEGAELSLSDLPEALQEELTHEMGALRQIDHTSLGEVIEEFLAELDAVGMTFPGGLAGALDALDGSISASTAARIRKQAGVPVHRDPWGMIGGLDAARLLEVIDAESEEVAAVVLSKLPVQKSAEILGQMDGARARRIAYAISQTSAIDPETVQTIGSAIALQLSSRPVAAFTDGPVQRVGAILNSTPALTRDGVLEGLEEKDAGFAEEVRKAIFTFGNIPTRIDPRDIPKITRAVDQAVLVTAIGGGQGADAKAGEFILSNMSQRMAQQLRDEINDAGKIKAKDAEEAMSAIVGAIREMESAGELLLLSDGEDDA</sequence>
<dbReference type="PANTHER" id="PTHR30534:SF0">
    <property type="entry name" value="FLAGELLAR MOTOR SWITCH PROTEIN FLIG"/>
    <property type="match status" value="1"/>
</dbReference>
<dbReference type="InterPro" id="IPR028263">
    <property type="entry name" value="FliG_N"/>
</dbReference>
<protein>
    <recommendedName>
        <fullName evidence="4">Flagellar motor switch protein FliG</fullName>
    </recommendedName>
</protein>
<feature type="domain" description="Flagellar motor switch protein FliG C-terminal" evidence="11">
    <location>
        <begin position="228"/>
        <end position="338"/>
    </location>
</feature>
<evidence type="ECO:0000256" key="10">
    <source>
        <dbReference type="ARBA" id="ARBA00025598"/>
    </source>
</evidence>
<evidence type="ECO:0000256" key="5">
    <source>
        <dbReference type="ARBA" id="ARBA00022475"/>
    </source>
</evidence>
<evidence type="ECO:0000259" key="13">
    <source>
        <dbReference type="Pfam" id="PF14842"/>
    </source>
</evidence>
<dbReference type="EMBL" id="JACVXA010000005">
    <property type="protein sequence ID" value="MBE3637090.1"/>
    <property type="molecule type" value="Genomic_DNA"/>
</dbReference>
<keyword evidence="14" id="KW-0966">Cell projection</keyword>
<gene>
    <name evidence="14" type="ORF">ICN82_02575</name>
</gene>
<keyword evidence="8" id="KW-0472">Membrane</keyword>
<reference evidence="14" key="1">
    <citation type="submission" date="2020-09" db="EMBL/GenBank/DDBJ databases">
        <title>A novel bacterium of genus Mangrovicoccus, isolated from South China Sea.</title>
        <authorList>
            <person name="Huang H."/>
            <person name="Mo K."/>
            <person name="Hu Y."/>
        </authorList>
    </citation>
    <scope>NUCLEOTIDE SEQUENCE</scope>
    <source>
        <strain evidence="14">HB182678</strain>
    </source>
</reference>
<comment type="function">
    <text evidence="10">FliG is one of three proteins (FliG, FliN, FliM) that forms the rotor-mounted switch complex (C ring), located at the base of the basal body. This complex interacts with the CheY and CheZ chemotaxis proteins, in addition to contacting components of the motor that determine the direction of flagellar rotation.</text>
</comment>
<dbReference type="AlphaFoldDB" id="A0A8J6YT18"/>
<dbReference type="Proteomes" id="UP000609121">
    <property type="component" value="Unassembled WGS sequence"/>
</dbReference>
<keyword evidence="9" id="KW-0975">Bacterial flagellum</keyword>
<name>A0A8J6YT18_9RHOB</name>
<evidence type="ECO:0000256" key="7">
    <source>
        <dbReference type="ARBA" id="ARBA00022779"/>
    </source>
</evidence>
<evidence type="ECO:0000259" key="11">
    <source>
        <dbReference type="Pfam" id="PF01706"/>
    </source>
</evidence>
<accession>A0A8J6YT18</accession>
<dbReference type="InterPro" id="IPR032779">
    <property type="entry name" value="FliG_M"/>
</dbReference>